<dbReference type="EMBL" id="CP002819">
    <property type="protein sequence ID" value="AEG68252.1"/>
    <property type="molecule type" value="Genomic_DNA"/>
</dbReference>
<dbReference type="GeneID" id="61361899"/>
<dbReference type="RefSeq" id="WP_014616292.1">
    <property type="nucleotide sequence ID" value="NC_017574.1"/>
</dbReference>
<evidence type="ECO:0000256" key="1">
    <source>
        <dbReference type="SAM" id="MobiDB-lite"/>
    </source>
</evidence>
<dbReference type="AlphaFoldDB" id="F6FZ19"/>
<name>F6FZ19_RALS8</name>
<evidence type="ECO:0000313" key="3">
    <source>
        <dbReference type="EMBL" id="AEG68252.1"/>
    </source>
</evidence>
<evidence type="ECO:0000256" key="2">
    <source>
        <dbReference type="SAM" id="Phobius"/>
    </source>
</evidence>
<dbReference type="HOGENOM" id="CLU_1480865_0_0_4"/>
<keyword evidence="2" id="KW-1133">Transmembrane helix</keyword>
<feature type="region of interest" description="Disordered" evidence="1">
    <location>
        <begin position="1"/>
        <end position="36"/>
    </location>
</feature>
<protein>
    <submittedName>
        <fullName evidence="3">Hypothetical transmembrane protein</fullName>
    </submittedName>
</protein>
<sequence length="182" mass="18948">MRLPASTTVHPPEPAEMSKPAEPAVDPADSPAADALPESRWRRAARRGFGGAFLSVASVLIAVSSAGYIGMAHAPWLDRLVAQTPSAAKDAATVAATAVSLSAVGAPDSVPDSASAARDRMDARVYSQVPPASARTVAQTDAADDVPAPERAAPSHRHHRSAIRIRYGRQADPWGSHWYAGG</sequence>
<keyword evidence="2 3" id="KW-0812">Transmembrane</keyword>
<feature type="region of interest" description="Disordered" evidence="1">
    <location>
        <begin position="130"/>
        <end position="161"/>
    </location>
</feature>
<keyword evidence="2" id="KW-0472">Membrane</keyword>
<dbReference type="eggNOG" id="ENOG5031SXJ">
    <property type="taxonomic scope" value="Bacteria"/>
</dbReference>
<evidence type="ECO:0000313" key="4">
    <source>
        <dbReference type="Proteomes" id="UP000007953"/>
    </source>
</evidence>
<feature type="transmembrane region" description="Helical" evidence="2">
    <location>
        <begin position="49"/>
        <end position="71"/>
    </location>
</feature>
<dbReference type="Proteomes" id="UP000007953">
    <property type="component" value="Chromosome"/>
</dbReference>
<accession>F6FZ19</accession>
<feature type="compositionally biased region" description="Low complexity" evidence="1">
    <location>
        <begin position="20"/>
        <end position="36"/>
    </location>
</feature>
<gene>
    <name evidence="3" type="ordered locus">RSPO_c00951</name>
</gene>
<reference evidence="3 4" key="1">
    <citation type="journal article" date="2011" name="J. Bacteriol.">
        <title>Complete genome sequence of the plant pathogen Ralstonia solanacearum strain Po82.</title>
        <authorList>
            <person name="Xu J."/>
            <person name="Zheng H.J."/>
            <person name="Liu L."/>
            <person name="Pan Z.C."/>
            <person name="Prior P."/>
            <person name="Tang B."/>
            <person name="Xu J.S."/>
            <person name="Zhang H."/>
            <person name="Tian Q."/>
            <person name="Zhang L.Q."/>
            <person name="Feng J."/>
        </authorList>
    </citation>
    <scope>NUCLEOTIDE SEQUENCE [LARGE SCALE GENOMIC DNA]</scope>
    <source>
        <strain evidence="3 4">Po82</strain>
    </source>
</reference>
<dbReference type="PATRIC" id="fig|1031711.3.peg.933"/>
<organism evidence="3 4">
    <name type="scientific">Ralstonia solanacearum (strain Po82)</name>
    <dbReference type="NCBI Taxonomy" id="1031711"/>
    <lineage>
        <taxon>Bacteria</taxon>
        <taxon>Pseudomonadati</taxon>
        <taxon>Pseudomonadota</taxon>
        <taxon>Betaproteobacteria</taxon>
        <taxon>Burkholderiales</taxon>
        <taxon>Burkholderiaceae</taxon>
        <taxon>Ralstonia</taxon>
        <taxon>Ralstonia solanacearum species complex</taxon>
    </lineage>
</organism>
<dbReference type="KEGG" id="rsn:RSPO_c00951"/>
<proteinExistence type="predicted"/>